<keyword evidence="10 12" id="KW-0807">Transducer</keyword>
<gene>
    <name evidence="15" type="primary">F2RL3</name>
</gene>
<keyword evidence="6 13" id="KW-0472">Membrane</keyword>
<evidence type="ECO:0000256" key="10">
    <source>
        <dbReference type="ARBA" id="ARBA00023224"/>
    </source>
</evidence>
<evidence type="ECO:0000256" key="9">
    <source>
        <dbReference type="ARBA" id="ARBA00023180"/>
    </source>
</evidence>
<dbReference type="GO" id="GO:0007200">
    <property type="term" value="P:phospholipase C-activating G protein-coupled receptor signaling pathway"/>
    <property type="evidence" value="ECO:0007669"/>
    <property type="project" value="TreeGrafter"/>
</dbReference>
<keyword evidence="7 11" id="KW-1015">Disulfide bond</keyword>
<dbReference type="InterPro" id="IPR000276">
    <property type="entry name" value="GPCR_Rhodpsn"/>
</dbReference>
<protein>
    <submittedName>
        <fullName evidence="15">F2R like thrombin or trypsin receptor 3</fullName>
    </submittedName>
</protein>
<evidence type="ECO:0000259" key="14">
    <source>
        <dbReference type="PROSITE" id="PS50262"/>
    </source>
</evidence>
<feature type="transmembrane region" description="Helical" evidence="13">
    <location>
        <begin position="183"/>
        <end position="205"/>
    </location>
</feature>
<proteinExistence type="inferred from homology"/>
<keyword evidence="4 13" id="KW-1133">Transmembrane helix</keyword>
<dbReference type="OMA" id="WGNLYGA"/>
<dbReference type="InterPro" id="IPR017452">
    <property type="entry name" value="GPCR_Rhodpsn_7TM"/>
</dbReference>
<keyword evidence="16" id="KW-1185">Reference proteome</keyword>
<evidence type="ECO:0000256" key="12">
    <source>
        <dbReference type="RuleBase" id="RU000688"/>
    </source>
</evidence>
<evidence type="ECO:0000256" key="7">
    <source>
        <dbReference type="ARBA" id="ARBA00023157"/>
    </source>
</evidence>
<dbReference type="GO" id="GO:0005886">
    <property type="term" value="C:plasma membrane"/>
    <property type="evidence" value="ECO:0007669"/>
    <property type="project" value="UniProtKB-SubCell"/>
</dbReference>
<evidence type="ECO:0000313" key="15">
    <source>
        <dbReference type="Ensembl" id="ENSONIP00000000135.2"/>
    </source>
</evidence>
<feature type="transmembrane region" description="Helical" evidence="13">
    <location>
        <begin position="262"/>
        <end position="286"/>
    </location>
</feature>
<dbReference type="PROSITE" id="PS50262">
    <property type="entry name" value="G_PROTEIN_RECEP_F1_2"/>
    <property type="match status" value="1"/>
</dbReference>
<name>I3IU45_ORENI</name>
<dbReference type="GO" id="GO:0035025">
    <property type="term" value="P:positive regulation of Rho protein signal transduction"/>
    <property type="evidence" value="ECO:0007669"/>
    <property type="project" value="TreeGrafter"/>
</dbReference>
<feature type="transmembrane region" description="Helical" evidence="13">
    <location>
        <begin position="226"/>
        <end position="250"/>
    </location>
</feature>
<accession>I3IU45</accession>
<keyword evidence="3 12" id="KW-0812">Transmembrane</keyword>
<dbReference type="PROSITE" id="PS00237">
    <property type="entry name" value="G_PROTEIN_RECEP_F1_1"/>
    <property type="match status" value="1"/>
</dbReference>
<dbReference type="PANTHER" id="PTHR24232:SF22">
    <property type="entry name" value="PROTEINASE-ACTIVATED RECEPTOR 4"/>
    <property type="match status" value="1"/>
</dbReference>
<comment type="subcellular location">
    <subcellularLocation>
        <location evidence="1">Cell membrane</location>
        <topology evidence="1">Multi-pass membrane protein</topology>
    </subcellularLocation>
</comment>
<organism evidence="15 16">
    <name type="scientific">Oreochromis niloticus</name>
    <name type="common">Nile tilapia</name>
    <name type="synonym">Tilapia nilotica</name>
    <dbReference type="NCBI Taxonomy" id="8128"/>
    <lineage>
        <taxon>Eukaryota</taxon>
        <taxon>Metazoa</taxon>
        <taxon>Chordata</taxon>
        <taxon>Craniata</taxon>
        <taxon>Vertebrata</taxon>
        <taxon>Euteleostomi</taxon>
        <taxon>Actinopterygii</taxon>
        <taxon>Neopterygii</taxon>
        <taxon>Teleostei</taxon>
        <taxon>Neoteleostei</taxon>
        <taxon>Acanthomorphata</taxon>
        <taxon>Ovalentaria</taxon>
        <taxon>Cichlomorphae</taxon>
        <taxon>Cichliformes</taxon>
        <taxon>Cichlidae</taxon>
        <taxon>African cichlids</taxon>
        <taxon>Pseudocrenilabrinae</taxon>
        <taxon>Oreochromini</taxon>
        <taxon>Oreochromis</taxon>
    </lineage>
</organism>
<feature type="transmembrane region" description="Helical" evidence="13">
    <location>
        <begin position="93"/>
        <end position="114"/>
    </location>
</feature>
<evidence type="ECO:0000256" key="13">
    <source>
        <dbReference type="SAM" id="Phobius"/>
    </source>
</evidence>
<dbReference type="STRING" id="8128.ENSONIP00000000135"/>
<feature type="transmembrane region" description="Helical" evidence="13">
    <location>
        <begin position="135"/>
        <end position="155"/>
    </location>
</feature>
<dbReference type="GO" id="GO:0015057">
    <property type="term" value="F:thrombin-activated receptor activity"/>
    <property type="evidence" value="ECO:0007669"/>
    <property type="project" value="InterPro"/>
</dbReference>
<dbReference type="AlphaFoldDB" id="I3IU45"/>
<dbReference type="HOGENOM" id="CLU_009579_8_2_1"/>
<feature type="transmembrane region" description="Helical" evidence="13">
    <location>
        <begin position="20"/>
        <end position="44"/>
    </location>
</feature>
<evidence type="ECO:0000313" key="16">
    <source>
        <dbReference type="Proteomes" id="UP000005207"/>
    </source>
</evidence>
<dbReference type="Proteomes" id="UP000005207">
    <property type="component" value="Linkage group LG2"/>
</dbReference>
<dbReference type="InParanoid" id="I3IU45"/>
<evidence type="ECO:0000256" key="11">
    <source>
        <dbReference type="PIRSR" id="PIRSR603912-52"/>
    </source>
</evidence>
<feature type="transmembrane region" description="Helical" evidence="13">
    <location>
        <begin position="56"/>
        <end position="73"/>
    </location>
</feature>
<keyword evidence="9" id="KW-0325">Glycoprotein</keyword>
<evidence type="ECO:0000256" key="8">
    <source>
        <dbReference type="ARBA" id="ARBA00023170"/>
    </source>
</evidence>
<dbReference type="InterPro" id="IPR003912">
    <property type="entry name" value="Protea_act_rcpt"/>
</dbReference>
<reference evidence="16" key="1">
    <citation type="submission" date="2012-01" db="EMBL/GenBank/DDBJ databases">
        <title>The Genome Sequence of Oreochromis niloticus (Nile Tilapia).</title>
        <authorList>
            <consortium name="Broad Institute Genome Assembly Team"/>
            <consortium name="Broad Institute Sequencing Platform"/>
            <person name="Di Palma F."/>
            <person name="Johnson J."/>
            <person name="Lander E.S."/>
            <person name="Lindblad-Toh K."/>
        </authorList>
    </citation>
    <scope>NUCLEOTIDE SEQUENCE [LARGE SCALE GENOMIC DNA]</scope>
</reference>
<dbReference type="PRINTS" id="PR01428">
    <property type="entry name" value="PROTEASEAR"/>
</dbReference>
<dbReference type="PRINTS" id="PR01430">
    <property type="entry name" value="PROTEASEAR4"/>
</dbReference>
<evidence type="ECO:0000256" key="1">
    <source>
        <dbReference type="ARBA" id="ARBA00004651"/>
    </source>
</evidence>
<evidence type="ECO:0000256" key="4">
    <source>
        <dbReference type="ARBA" id="ARBA00022989"/>
    </source>
</evidence>
<dbReference type="PRINTS" id="PR00237">
    <property type="entry name" value="GPCRRHODOPSN"/>
</dbReference>
<reference evidence="15" key="2">
    <citation type="submission" date="2025-08" db="UniProtKB">
        <authorList>
            <consortium name="Ensembl"/>
        </authorList>
    </citation>
    <scope>IDENTIFICATION</scope>
</reference>
<reference evidence="15" key="3">
    <citation type="submission" date="2025-09" db="UniProtKB">
        <authorList>
            <consortium name="Ensembl"/>
        </authorList>
    </citation>
    <scope>IDENTIFICATION</scope>
</reference>
<evidence type="ECO:0000256" key="6">
    <source>
        <dbReference type="ARBA" id="ARBA00023136"/>
    </source>
</evidence>
<keyword evidence="8 12" id="KW-0675">Receptor</keyword>
<keyword evidence="5 12" id="KW-0297">G-protein coupled receptor</keyword>
<dbReference type="GeneTree" id="ENSGT01050000244840"/>
<dbReference type="Ensembl" id="ENSONIT00000000134.2">
    <property type="protein sequence ID" value="ENSONIP00000000135.2"/>
    <property type="gene ID" value="ENSONIG00000000110.2"/>
</dbReference>
<evidence type="ECO:0000256" key="3">
    <source>
        <dbReference type="ARBA" id="ARBA00022692"/>
    </source>
</evidence>
<sequence>MSLQVCGPSGSGLPAPATNLYLPILYLLAFVVGLPSNLLALWVLVFRTKQLPSTTLLINLTVADCLLLMALPFRIVYHFRGNNWELGEPFCRFVMAIFYGNMYGSMWCLAFVALDRYIALVHPFRARTLRSQQMSLCMSVVVWTVVLVAMLPLLLSRQTYEVSTLQITTCHDALPEDEHENYFLPYFATLFATCFLLPLAIVLYCHSTVLRTLLAEGKFYGHAIRVTVLVLLVFIVFLLPSNILLLLTYADSSLDGDGEDLYMPYMVSLAVSTFNSCIDPFIFYYVSTEFRQKAKSTLCCHCDSEDKTYSLVKNVSSLSSGPRSKVTLLSMSSRQRPPEMGGDRTKTRCGREPEIITKI</sequence>
<feature type="disulfide bond" evidence="11">
    <location>
        <begin position="91"/>
        <end position="170"/>
    </location>
</feature>
<dbReference type="GO" id="GO:0007596">
    <property type="term" value="P:blood coagulation"/>
    <property type="evidence" value="ECO:0007669"/>
    <property type="project" value="InterPro"/>
</dbReference>
<dbReference type="SMART" id="SM01381">
    <property type="entry name" value="7TM_GPCR_Srsx"/>
    <property type="match status" value="1"/>
</dbReference>
<dbReference type="InterPro" id="IPR003944">
    <property type="entry name" value="Prot_act_rcpt_4"/>
</dbReference>
<dbReference type="FunCoup" id="I3IU45">
    <property type="interactions" value="290"/>
</dbReference>
<dbReference type="FunFam" id="1.20.1070.10:FF:000040">
    <property type="entry name" value="Coagulation factor 2 (thrombin) receptor"/>
    <property type="match status" value="1"/>
</dbReference>
<evidence type="ECO:0000256" key="5">
    <source>
        <dbReference type="ARBA" id="ARBA00023040"/>
    </source>
</evidence>
<comment type="similarity">
    <text evidence="12">Belongs to the G-protein coupled receptor 1 family.</text>
</comment>
<dbReference type="PANTHER" id="PTHR24232">
    <property type="entry name" value="G-PROTEIN COUPLED RECEPTOR"/>
    <property type="match status" value="1"/>
</dbReference>
<dbReference type="eggNOG" id="ENOG502QU4Y">
    <property type="taxonomic scope" value="Eukaryota"/>
</dbReference>
<keyword evidence="2" id="KW-1003">Cell membrane</keyword>
<dbReference type="SUPFAM" id="SSF81321">
    <property type="entry name" value="Family A G protein-coupled receptor-like"/>
    <property type="match status" value="1"/>
</dbReference>
<feature type="domain" description="G-protein coupled receptors family 1 profile" evidence="14">
    <location>
        <begin position="36"/>
        <end position="283"/>
    </location>
</feature>
<evidence type="ECO:0000256" key="2">
    <source>
        <dbReference type="ARBA" id="ARBA00022475"/>
    </source>
</evidence>
<dbReference type="Pfam" id="PF00001">
    <property type="entry name" value="7tm_1"/>
    <property type="match status" value="1"/>
</dbReference>
<dbReference type="Gene3D" id="1.20.1070.10">
    <property type="entry name" value="Rhodopsin 7-helix transmembrane proteins"/>
    <property type="match status" value="1"/>
</dbReference>